<dbReference type="Gene3D" id="3.80.10.10">
    <property type="entry name" value="Ribonuclease Inhibitor"/>
    <property type="match status" value="2"/>
</dbReference>
<proteinExistence type="predicted"/>
<keyword evidence="1" id="KW-0343">GTPase activation</keyword>
<dbReference type="OrthoDB" id="45061at2759"/>
<keyword evidence="2" id="KW-0433">Leucine-rich repeat</keyword>
<dbReference type="AlphaFoldDB" id="D8M4N3"/>
<keyword evidence="5" id="KW-1185">Reference proteome</keyword>
<reference evidence="4" key="1">
    <citation type="submission" date="2010-02" db="EMBL/GenBank/DDBJ databases">
        <title>Sequencing and annotation of the Blastocystis hominis genome.</title>
        <authorList>
            <person name="Wincker P."/>
        </authorList>
    </citation>
    <scope>NUCLEOTIDE SEQUENCE</scope>
    <source>
        <strain evidence="4">Singapore isolate B</strain>
    </source>
</reference>
<keyword evidence="3" id="KW-0677">Repeat</keyword>
<dbReference type="InterPro" id="IPR027038">
    <property type="entry name" value="RanGap"/>
</dbReference>
<evidence type="ECO:0000313" key="5">
    <source>
        <dbReference type="Proteomes" id="UP000008312"/>
    </source>
</evidence>
<dbReference type="SUPFAM" id="SSF52047">
    <property type="entry name" value="RNI-like"/>
    <property type="match status" value="2"/>
</dbReference>
<protein>
    <submittedName>
        <fullName evidence="4">Uncharacterized protein</fullName>
    </submittedName>
</protein>
<sequence length="710" mass="78471">MTPMINTQELVENVLHARSGKLFVRISKLKPESVSTPVSCLNVTSLLEVAQYCTDSTRLEMSFVNKFFYRLVQSSRTSVDINCKSGWVDTINHSPLIESISLLHDGDPEDLTRFCTIIRNDGFPSLRSLSLSFVSDHAVIAIVGALADFASHLAHLHLASPARAVSFSLQSYFLSASVAYAFQDALARGLSRTLGSLELRTDDVAGLAGFFKIVDLSDARLLDRVALDSCPLQARGLELLLRSVWPDTGLRASAVPLRRLELGNVQAEDCGLKSLAVVARRNGLISLETLDVGNNKLRRRGMGYLAGALAQYWLPNLRKCVLTNNNLGAGALVALFDALAAGRCVLLSVLEVENTGIGEADLAHLAGFLRSPFAENLARLNISMNPLVTAALPTFFRGLLEGSCRSMETLFLEGISLSGAEIGGLVDWLRSRKAARLKHLLLKSNLLDEAAFYALVRTLIRKECPRIQVFDFSRNLIGNLDAQRWDELIRGDGEDVTFEQVDYSFNPLTDADMDILLRFMRRFSRIERSVRITFCGNSITAKAINAYCGALTDVGSALQFLSIDSCTISGCGRAFHRFLVSQAARHLEVLVVRDCCLTEEDLELLCEAFEEDGCPGLVYLQLDGNSEVNDAFVERLLGVLEQNHLRSLSGLELAYTSITVTGLKRFVQYVQEHPYTRLWMLCLKKISVSSKVAEMYKETMKQIFHGTFSI</sequence>
<evidence type="ECO:0000313" key="4">
    <source>
        <dbReference type="EMBL" id="CBK23022.2"/>
    </source>
</evidence>
<dbReference type="GO" id="GO:0031267">
    <property type="term" value="F:small GTPase binding"/>
    <property type="evidence" value="ECO:0007669"/>
    <property type="project" value="TreeGrafter"/>
</dbReference>
<dbReference type="GO" id="GO:0005829">
    <property type="term" value="C:cytosol"/>
    <property type="evidence" value="ECO:0007669"/>
    <property type="project" value="TreeGrafter"/>
</dbReference>
<dbReference type="PANTHER" id="PTHR24113">
    <property type="entry name" value="RAN GTPASE-ACTIVATING PROTEIN 1"/>
    <property type="match status" value="1"/>
</dbReference>
<gene>
    <name evidence="4" type="ORF">GSBLH_T00006551001</name>
</gene>
<evidence type="ECO:0000256" key="1">
    <source>
        <dbReference type="ARBA" id="ARBA00022468"/>
    </source>
</evidence>
<dbReference type="GO" id="GO:0005634">
    <property type="term" value="C:nucleus"/>
    <property type="evidence" value="ECO:0007669"/>
    <property type="project" value="TreeGrafter"/>
</dbReference>
<dbReference type="GO" id="GO:0006913">
    <property type="term" value="P:nucleocytoplasmic transport"/>
    <property type="evidence" value="ECO:0007669"/>
    <property type="project" value="TreeGrafter"/>
</dbReference>
<dbReference type="SMART" id="SM00368">
    <property type="entry name" value="LRR_RI"/>
    <property type="match status" value="4"/>
</dbReference>
<name>D8M4N3_BLAHO</name>
<dbReference type="RefSeq" id="XP_012897070.1">
    <property type="nucleotide sequence ID" value="XM_013041616.1"/>
</dbReference>
<dbReference type="InterPro" id="IPR032675">
    <property type="entry name" value="LRR_dom_sf"/>
</dbReference>
<dbReference type="Proteomes" id="UP000008312">
    <property type="component" value="Unassembled WGS sequence"/>
</dbReference>
<evidence type="ECO:0000256" key="3">
    <source>
        <dbReference type="ARBA" id="ARBA00022737"/>
    </source>
</evidence>
<dbReference type="PANTHER" id="PTHR24113:SF12">
    <property type="entry name" value="RAN GTPASE-ACTIVATING PROTEIN 1"/>
    <property type="match status" value="1"/>
</dbReference>
<dbReference type="InParanoid" id="D8M4N3"/>
<accession>D8M4N3</accession>
<evidence type="ECO:0000256" key="2">
    <source>
        <dbReference type="ARBA" id="ARBA00022614"/>
    </source>
</evidence>
<organism evidence="4">
    <name type="scientific">Blastocystis hominis</name>
    <dbReference type="NCBI Taxonomy" id="12968"/>
    <lineage>
        <taxon>Eukaryota</taxon>
        <taxon>Sar</taxon>
        <taxon>Stramenopiles</taxon>
        <taxon>Bigyra</taxon>
        <taxon>Opalozoa</taxon>
        <taxon>Opalinata</taxon>
        <taxon>Blastocystidae</taxon>
        <taxon>Blastocystis</taxon>
    </lineage>
</organism>
<dbReference type="GeneID" id="24922675"/>
<dbReference type="EMBL" id="FN668653">
    <property type="protein sequence ID" value="CBK23022.2"/>
    <property type="molecule type" value="Genomic_DNA"/>
</dbReference>
<dbReference type="GO" id="GO:0005096">
    <property type="term" value="F:GTPase activator activity"/>
    <property type="evidence" value="ECO:0007669"/>
    <property type="project" value="UniProtKB-KW"/>
</dbReference>
<dbReference type="GO" id="GO:0048471">
    <property type="term" value="C:perinuclear region of cytoplasm"/>
    <property type="evidence" value="ECO:0007669"/>
    <property type="project" value="TreeGrafter"/>
</dbReference>